<evidence type="ECO:0000256" key="4">
    <source>
        <dbReference type="ARBA" id="ARBA00023136"/>
    </source>
</evidence>
<dbReference type="AlphaFoldDB" id="A0AAD8BM07"/>
<name>A0AAD8BM07_BIOPF</name>
<keyword evidence="8" id="KW-1185">Reference proteome</keyword>
<feature type="transmembrane region" description="Helical" evidence="5">
    <location>
        <begin position="173"/>
        <end position="194"/>
    </location>
</feature>
<dbReference type="GO" id="GO:0016020">
    <property type="term" value="C:membrane"/>
    <property type="evidence" value="ECO:0007669"/>
    <property type="project" value="UniProtKB-SubCell"/>
</dbReference>
<evidence type="ECO:0000256" key="5">
    <source>
        <dbReference type="SAM" id="Phobius"/>
    </source>
</evidence>
<evidence type="ECO:0000256" key="1">
    <source>
        <dbReference type="ARBA" id="ARBA00004370"/>
    </source>
</evidence>
<keyword evidence="3 5" id="KW-1133">Transmembrane helix</keyword>
<dbReference type="SUPFAM" id="SSF81321">
    <property type="entry name" value="Family A G protein-coupled receptor-like"/>
    <property type="match status" value="1"/>
</dbReference>
<feature type="transmembrane region" description="Helical" evidence="5">
    <location>
        <begin position="235"/>
        <end position="253"/>
    </location>
</feature>
<dbReference type="InterPro" id="IPR052954">
    <property type="entry name" value="GPCR-Ligand_Int"/>
</dbReference>
<evidence type="ECO:0000256" key="2">
    <source>
        <dbReference type="ARBA" id="ARBA00022692"/>
    </source>
</evidence>
<dbReference type="PROSITE" id="PS50262">
    <property type="entry name" value="G_PROTEIN_RECEP_F1_2"/>
    <property type="match status" value="1"/>
</dbReference>
<keyword evidence="7" id="KW-0675">Receptor</keyword>
<accession>A0AAD8BM07</accession>
<feature type="domain" description="G-protein coupled receptors family 1 profile" evidence="6">
    <location>
        <begin position="58"/>
        <end position="333"/>
    </location>
</feature>
<organism evidence="7 8">
    <name type="scientific">Biomphalaria pfeifferi</name>
    <name type="common">Bloodfluke planorb</name>
    <name type="synonym">Freshwater snail</name>
    <dbReference type="NCBI Taxonomy" id="112525"/>
    <lineage>
        <taxon>Eukaryota</taxon>
        <taxon>Metazoa</taxon>
        <taxon>Spiralia</taxon>
        <taxon>Lophotrochozoa</taxon>
        <taxon>Mollusca</taxon>
        <taxon>Gastropoda</taxon>
        <taxon>Heterobranchia</taxon>
        <taxon>Euthyneura</taxon>
        <taxon>Panpulmonata</taxon>
        <taxon>Hygrophila</taxon>
        <taxon>Lymnaeoidea</taxon>
        <taxon>Planorbidae</taxon>
        <taxon>Biomphalaria</taxon>
    </lineage>
</organism>
<proteinExistence type="predicted"/>
<dbReference type="InterPro" id="IPR017452">
    <property type="entry name" value="GPCR_Rhodpsn_7TM"/>
</dbReference>
<keyword evidence="2 5" id="KW-0812">Transmembrane</keyword>
<dbReference type="InterPro" id="IPR000276">
    <property type="entry name" value="GPCR_Rhodpsn"/>
</dbReference>
<feature type="transmembrane region" description="Helical" evidence="5">
    <location>
        <begin position="46"/>
        <end position="66"/>
    </location>
</feature>
<comment type="caution">
    <text evidence="7">The sequence shown here is derived from an EMBL/GenBank/DDBJ whole genome shotgun (WGS) entry which is preliminary data.</text>
</comment>
<reference evidence="7" key="2">
    <citation type="submission" date="2023-04" db="EMBL/GenBank/DDBJ databases">
        <authorList>
            <person name="Bu L."/>
            <person name="Lu L."/>
            <person name="Laidemitt M.R."/>
            <person name="Zhang S.M."/>
            <person name="Mutuku M."/>
            <person name="Mkoji G."/>
            <person name="Steinauer M."/>
            <person name="Loker E.S."/>
        </authorList>
    </citation>
    <scope>NUCLEOTIDE SEQUENCE</scope>
    <source>
        <strain evidence="7">KasaAsao</strain>
        <tissue evidence="7">Whole Snail</tissue>
    </source>
</reference>
<gene>
    <name evidence="7" type="ORF">Bpfe_013483</name>
</gene>
<dbReference type="PANTHER" id="PTHR46641:SF2">
    <property type="entry name" value="FMRFAMIDE RECEPTOR"/>
    <property type="match status" value="1"/>
</dbReference>
<evidence type="ECO:0000313" key="8">
    <source>
        <dbReference type="Proteomes" id="UP001233172"/>
    </source>
</evidence>
<dbReference type="EMBL" id="JASAOG010000057">
    <property type="protein sequence ID" value="KAK0057119.1"/>
    <property type="molecule type" value="Genomic_DNA"/>
</dbReference>
<feature type="transmembrane region" description="Helical" evidence="5">
    <location>
        <begin position="78"/>
        <end position="103"/>
    </location>
</feature>
<comment type="subcellular location">
    <subcellularLocation>
        <location evidence="1">Membrane</location>
    </subcellularLocation>
</comment>
<dbReference type="PANTHER" id="PTHR46641">
    <property type="entry name" value="FMRFAMIDE RECEPTOR-RELATED"/>
    <property type="match status" value="1"/>
</dbReference>
<feature type="transmembrane region" description="Helical" evidence="5">
    <location>
        <begin position="315"/>
        <end position="335"/>
    </location>
</feature>
<dbReference type="PRINTS" id="PR00237">
    <property type="entry name" value="GPCRRHODOPSN"/>
</dbReference>
<feature type="transmembrane region" description="Helical" evidence="5">
    <location>
        <begin position="123"/>
        <end position="152"/>
    </location>
</feature>
<feature type="transmembrane region" description="Helical" evidence="5">
    <location>
        <begin position="281"/>
        <end position="303"/>
    </location>
</feature>
<evidence type="ECO:0000313" key="7">
    <source>
        <dbReference type="EMBL" id="KAK0057119.1"/>
    </source>
</evidence>
<dbReference type="Gene3D" id="1.20.1070.10">
    <property type="entry name" value="Rhodopsin 7-helix transmembrane proteins"/>
    <property type="match status" value="1"/>
</dbReference>
<reference evidence="7" key="1">
    <citation type="journal article" date="2023" name="PLoS Negl. Trop. Dis.">
        <title>A genome sequence for Biomphalaria pfeifferi, the major vector snail for the human-infecting parasite Schistosoma mansoni.</title>
        <authorList>
            <person name="Bu L."/>
            <person name="Lu L."/>
            <person name="Laidemitt M.R."/>
            <person name="Zhang S.M."/>
            <person name="Mutuku M."/>
            <person name="Mkoji G."/>
            <person name="Steinauer M."/>
            <person name="Loker E.S."/>
        </authorList>
    </citation>
    <scope>NUCLEOTIDE SEQUENCE</scope>
    <source>
        <strain evidence="7">KasaAsao</strain>
    </source>
</reference>
<keyword evidence="4 5" id="KW-0472">Membrane</keyword>
<sequence length="352" mass="40372">MDNKTVDQIKVPRYLFNYTYTWELLYCWSELESQEQYVYLNVMFSYIFPTVSILGFIANGMSLAILRRSGLDKPSNVLLFGVVIADTMCLCLTFNFTPSLILFGPNKPYPIHCGLQYDESLDYFLLFSSLILTFFGFCGLYTSTAIPVLITFERLLAVFTPLKFRNVVTIRRTVIVVVSSFIFWVPVSVFYNTYSSILIEPMPGNVKYAVSYFGDFYYENKAIIELVQFLVMDFFASWIPLSIIILGCSVLWVKVKITLLKRQHLTLSQSKIPWSPRTTRTLVLSCVIFAVTHGLASMLQFILPSQTIVQYEIKASIFYILYALNSSSNFFVYVASNSKLYQIFINIVSGTK</sequence>
<dbReference type="Proteomes" id="UP001233172">
    <property type="component" value="Unassembled WGS sequence"/>
</dbReference>
<dbReference type="GO" id="GO:0004930">
    <property type="term" value="F:G protein-coupled receptor activity"/>
    <property type="evidence" value="ECO:0007669"/>
    <property type="project" value="InterPro"/>
</dbReference>
<evidence type="ECO:0000259" key="6">
    <source>
        <dbReference type="PROSITE" id="PS50262"/>
    </source>
</evidence>
<evidence type="ECO:0000256" key="3">
    <source>
        <dbReference type="ARBA" id="ARBA00022989"/>
    </source>
</evidence>
<protein>
    <submittedName>
        <fullName evidence="7">G-protein coupled receptor</fullName>
    </submittedName>
</protein>